<proteinExistence type="predicted"/>
<dbReference type="EMBL" id="MCHY01000007">
    <property type="protein sequence ID" value="RKD25002.1"/>
    <property type="molecule type" value="Genomic_DNA"/>
</dbReference>
<dbReference type="Proteomes" id="UP000284219">
    <property type="component" value="Unassembled WGS sequence"/>
</dbReference>
<keyword evidence="3" id="KW-1185">Reference proteome</keyword>
<feature type="transmembrane region" description="Helical" evidence="1">
    <location>
        <begin position="12"/>
        <end position="30"/>
    </location>
</feature>
<feature type="transmembrane region" description="Helical" evidence="1">
    <location>
        <begin position="50"/>
        <end position="68"/>
    </location>
</feature>
<feature type="transmembrane region" description="Helical" evidence="1">
    <location>
        <begin position="142"/>
        <end position="159"/>
    </location>
</feature>
<keyword evidence="1" id="KW-1133">Transmembrane helix</keyword>
<dbReference type="RefSeq" id="WP_120188820.1">
    <property type="nucleotide sequence ID" value="NZ_MCHY01000007.1"/>
</dbReference>
<sequence length="225" mass="26018">MYEAIRLGPFVIKLHLVALFGAGVIGYWFMKRFINQTMSKQQAQLHLTPIGNAVFYSFIIWKFSYFIFHPFAVINYPPTLLYFSGGYKGWILAVMIAFFYLRYQAKKREVSDYLYFQWVGLWFTAANGSYHLFYLLMEQTNVLFGLGQIGFSAIMYLTFYKGISDRIFQGWIWFGIGQIALYFLIGGKLSVLIGLSPKQTIYFFVSLLGFVALALQKQRVSAVES</sequence>
<feature type="transmembrane region" description="Helical" evidence="1">
    <location>
        <begin position="171"/>
        <end position="193"/>
    </location>
</feature>
<feature type="transmembrane region" description="Helical" evidence="1">
    <location>
        <begin position="80"/>
        <end position="101"/>
    </location>
</feature>
<evidence type="ECO:0000313" key="2">
    <source>
        <dbReference type="EMBL" id="RKD25002.1"/>
    </source>
</evidence>
<comment type="caution">
    <text evidence="2">The sequence shown here is derived from an EMBL/GenBank/DDBJ whole genome shotgun (WGS) entry which is preliminary data.</text>
</comment>
<gene>
    <name evidence="2" type="ORF">BEP19_03980</name>
</gene>
<reference evidence="2 3" key="1">
    <citation type="submission" date="2016-08" db="EMBL/GenBank/DDBJ databases">
        <title>Novel Firmicute Genomes.</title>
        <authorList>
            <person name="Poppleton D.I."/>
            <person name="Gribaldo S."/>
        </authorList>
    </citation>
    <scope>NUCLEOTIDE SEQUENCE [LARGE SCALE GENOMIC DNA]</scope>
    <source>
        <strain evidence="2 3">RAOx-1</strain>
    </source>
</reference>
<protein>
    <recommendedName>
        <fullName evidence="4">Prolipoprotein diacylglyceryl transferase</fullName>
    </recommendedName>
</protein>
<organism evidence="2 3">
    <name type="scientific">Ammoniphilus oxalaticus</name>
    <dbReference type="NCBI Taxonomy" id="66863"/>
    <lineage>
        <taxon>Bacteria</taxon>
        <taxon>Bacillati</taxon>
        <taxon>Bacillota</taxon>
        <taxon>Bacilli</taxon>
        <taxon>Bacillales</taxon>
        <taxon>Paenibacillaceae</taxon>
        <taxon>Aneurinibacillus group</taxon>
        <taxon>Ammoniphilus</taxon>
    </lineage>
</organism>
<evidence type="ECO:0000256" key="1">
    <source>
        <dbReference type="SAM" id="Phobius"/>
    </source>
</evidence>
<feature type="transmembrane region" description="Helical" evidence="1">
    <location>
        <begin position="199"/>
        <end position="215"/>
    </location>
</feature>
<name>A0A419SLZ4_9BACL</name>
<dbReference type="AlphaFoldDB" id="A0A419SLZ4"/>
<keyword evidence="1" id="KW-0812">Transmembrane</keyword>
<keyword evidence="1" id="KW-0472">Membrane</keyword>
<evidence type="ECO:0000313" key="3">
    <source>
        <dbReference type="Proteomes" id="UP000284219"/>
    </source>
</evidence>
<accession>A0A419SLZ4</accession>
<evidence type="ECO:0008006" key="4">
    <source>
        <dbReference type="Google" id="ProtNLM"/>
    </source>
</evidence>
<dbReference type="OrthoDB" id="1796359at2"/>
<feature type="transmembrane region" description="Helical" evidence="1">
    <location>
        <begin position="113"/>
        <end position="136"/>
    </location>
</feature>